<evidence type="ECO:0008006" key="4">
    <source>
        <dbReference type="Google" id="ProtNLM"/>
    </source>
</evidence>
<keyword evidence="3" id="KW-1185">Reference proteome</keyword>
<evidence type="ECO:0000313" key="3">
    <source>
        <dbReference type="Proteomes" id="UP001148838"/>
    </source>
</evidence>
<dbReference type="EMBL" id="JAJSOF020000027">
    <property type="protein sequence ID" value="KAJ4433366.1"/>
    <property type="molecule type" value="Genomic_DNA"/>
</dbReference>
<evidence type="ECO:0000256" key="1">
    <source>
        <dbReference type="SAM" id="MobiDB-lite"/>
    </source>
</evidence>
<reference evidence="2 3" key="1">
    <citation type="journal article" date="2022" name="Allergy">
        <title>Genome assembly and annotation of Periplaneta americana reveal a comprehensive cockroach allergen profile.</title>
        <authorList>
            <person name="Wang L."/>
            <person name="Xiong Q."/>
            <person name="Saelim N."/>
            <person name="Wang L."/>
            <person name="Nong W."/>
            <person name="Wan A.T."/>
            <person name="Shi M."/>
            <person name="Liu X."/>
            <person name="Cao Q."/>
            <person name="Hui J.H.L."/>
            <person name="Sookrung N."/>
            <person name="Leung T.F."/>
            <person name="Tungtrongchitr A."/>
            <person name="Tsui S.K.W."/>
        </authorList>
    </citation>
    <scope>NUCLEOTIDE SEQUENCE [LARGE SCALE GENOMIC DNA]</scope>
    <source>
        <strain evidence="2">PWHHKU_190912</strain>
    </source>
</reference>
<accession>A0ABQ8SHR4</accession>
<comment type="caution">
    <text evidence="2">The sequence shown here is derived from an EMBL/GenBank/DDBJ whole genome shotgun (WGS) entry which is preliminary data.</text>
</comment>
<dbReference type="PANTHER" id="PTHR47027:SF23">
    <property type="entry name" value="REVERSE TRANSCRIPTASE DOMAIN-CONTAINING PROTEIN"/>
    <property type="match status" value="1"/>
</dbReference>
<protein>
    <recommendedName>
        <fullName evidence="4">Reverse transcriptase domain-containing protein</fullName>
    </recommendedName>
</protein>
<sequence>MESSGKSYASDITGMLVILNELIRAERVNRERRVSADSGKITREDSDNVANVNSHCPVLDNIPIPGLLFADECAIGAFSVNGLQKAINEINSFCKTWDLKINEKKSKVLICKKGNVHSKKEKWYVNKVPIVCFRFKYLGVIIDSRGNWKLQNELALNKGKNALQAVDRCLNKWPNIGVKNSVNIYNALVESKILYNIEIWGSRLSSRTIVKGEGGLRVNMNKKEYLVVGGGGRDIVLPRGAIKAVKLFTYLGSIIHESGSCEPDVEYRRRQARRTIRILNGVLWSRVFSKEIKKNIILRVVESILTYGVERWTLVERLKLERKRNEGIRQMMNMEEPVTEITEMRILQWYGHIRRMKGEKVAEDNSLVVTSWKMEANPPLSSSSTLSGFYNLVIFYNDEVRSEDSPKDYPALPFGWGKPWKNPTSDLMRKLWRVEVSAGKKIAQGTRSDNLVVKFNRRHNEGSKRSAQIARQPQAKRDHVNSTSLRKKRSDRSEGWITDDRRADGADSGIRRRTILLPLRGLQSRISQAQRLSWAGHVARMSESRNAYRVLVGRPEGIRPLGSPRGRWEDNINMDLREVEYDGRDWINFAQEKDRWRAYVRAALNLRVP</sequence>
<dbReference type="PANTHER" id="PTHR47027">
    <property type="entry name" value="REVERSE TRANSCRIPTASE DOMAIN-CONTAINING PROTEIN"/>
    <property type="match status" value="1"/>
</dbReference>
<feature type="region of interest" description="Disordered" evidence="1">
    <location>
        <begin position="458"/>
        <end position="503"/>
    </location>
</feature>
<feature type="compositionally biased region" description="Basic and acidic residues" evidence="1">
    <location>
        <begin position="491"/>
        <end position="503"/>
    </location>
</feature>
<organism evidence="2 3">
    <name type="scientific">Periplaneta americana</name>
    <name type="common">American cockroach</name>
    <name type="synonym">Blatta americana</name>
    <dbReference type="NCBI Taxonomy" id="6978"/>
    <lineage>
        <taxon>Eukaryota</taxon>
        <taxon>Metazoa</taxon>
        <taxon>Ecdysozoa</taxon>
        <taxon>Arthropoda</taxon>
        <taxon>Hexapoda</taxon>
        <taxon>Insecta</taxon>
        <taxon>Pterygota</taxon>
        <taxon>Neoptera</taxon>
        <taxon>Polyneoptera</taxon>
        <taxon>Dictyoptera</taxon>
        <taxon>Blattodea</taxon>
        <taxon>Blattoidea</taxon>
        <taxon>Blattidae</taxon>
        <taxon>Blattinae</taxon>
        <taxon>Periplaneta</taxon>
    </lineage>
</organism>
<name>A0ABQ8SHR4_PERAM</name>
<proteinExistence type="predicted"/>
<dbReference type="Proteomes" id="UP001148838">
    <property type="component" value="Unassembled WGS sequence"/>
</dbReference>
<gene>
    <name evidence="2" type="ORF">ANN_15625</name>
</gene>
<evidence type="ECO:0000313" key="2">
    <source>
        <dbReference type="EMBL" id="KAJ4433366.1"/>
    </source>
</evidence>